<comment type="caution">
    <text evidence="2">The sequence shown here is derived from an EMBL/GenBank/DDBJ whole genome shotgun (WGS) entry which is preliminary data.</text>
</comment>
<dbReference type="Pfam" id="PF07463">
    <property type="entry name" value="NUMOD4"/>
    <property type="match status" value="1"/>
</dbReference>
<protein>
    <recommendedName>
        <fullName evidence="1">HNH nuclease domain-containing protein</fullName>
    </recommendedName>
</protein>
<dbReference type="RefSeq" id="WP_310876276.1">
    <property type="nucleotide sequence ID" value="NZ_BSYK01000001.1"/>
</dbReference>
<accession>A0AAX6BDK3</accession>
<gene>
    <name evidence="2" type="ORF">ShirakiTB12_02580</name>
</gene>
<dbReference type="GO" id="GO:0016788">
    <property type="term" value="F:hydrolase activity, acting on ester bonds"/>
    <property type="evidence" value="ECO:0007669"/>
    <property type="project" value="InterPro"/>
</dbReference>
<dbReference type="InterPro" id="IPR044925">
    <property type="entry name" value="His-Me_finger_sf"/>
</dbReference>
<sequence length="155" mass="18254">MFKDIKGYEGRYQIDEQGNVKSLSRQKGSVICKERILKHEKNNCGYHRVTLCKNDKKKRFFVHRLVYEAFKGDIPEGLQIHHIDENKDNNQLSNLMLATCRENNHYSAEAKGYKLTQKDVDYIRSHKLSTKEIVDKFGISPRQALRIIKNERWVS</sequence>
<organism evidence="2 3">
    <name type="scientific">Priestia megaterium</name>
    <name type="common">Bacillus megaterium</name>
    <dbReference type="NCBI Taxonomy" id="1404"/>
    <lineage>
        <taxon>Bacteria</taxon>
        <taxon>Bacillati</taxon>
        <taxon>Bacillota</taxon>
        <taxon>Bacilli</taxon>
        <taxon>Bacillales</taxon>
        <taxon>Bacillaceae</taxon>
        <taxon>Priestia</taxon>
    </lineage>
</organism>
<feature type="domain" description="HNH nuclease" evidence="1">
    <location>
        <begin position="56"/>
        <end position="104"/>
    </location>
</feature>
<dbReference type="InterPro" id="IPR003615">
    <property type="entry name" value="HNH_nuc"/>
</dbReference>
<dbReference type="SMART" id="SM00507">
    <property type="entry name" value="HNHc"/>
    <property type="match status" value="1"/>
</dbReference>
<dbReference type="Pfam" id="PF13392">
    <property type="entry name" value="HNH_3"/>
    <property type="match status" value="1"/>
</dbReference>
<dbReference type="InterPro" id="IPR010902">
    <property type="entry name" value="NUMOD4"/>
</dbReference>
<dbReference type="EMBL" id="BSYK01000001">
    <property type="protein sequence ID" value="GMG71790.1"/>
    <property type="molecule type" value="Genomic_DNA"/>
</dbReference>
<dbReference type="SUPFAM" id="SSF54060">
    <property type="entry name" value="His-Me finger endonucleases"/>
    <property type="match status" value="1"/>
</dbReference>
<evidence type="ECO:0000313" key="2">
    <source>
        <dbReference type="EMBL" id="GMG71790.1"/>
    </source>
</evidence>
<reference evidence="2" key="1">
    <citation type="journal article" date="2024" name="Appl Microbiol">
        <title>Effect of kuratsuki Bacillus and Priestia on Taste of Sake.</title>
        <authorList>
            <person name="Kobayashi K."/>
            <person name="Nishida H."/>
        </authorList>
    </citation>
    <scope>NUCLEOTIDE SEQUENCE</scope>
    <source>
        <strain evidence="2">B-12</strain>
    </source>
</reference>
<dbReference type="AlphaFoldDB" id="A0AAX6BDK3"/>
<evidence type="ECO:0000259" key="1">
    <source>
        <dbReference type="SMART" id="SM00507"/>
    </source>
</evidence>
<evidence type="ECO:0000313" key="3">
    <source>
        <dbReference type="Proteomes" id="UP001165240"/>
    </source>
</evidence>
<proteinExistence type="predicted"/>
<dbReference type="Gene3D" id="3.90.75.20">
    <property type="match status" value="1"/>
</dbReference>
<name>A0AAX6BDK3_PRIMG</name>
<dbReference type="Proteomes" id="UP001165240">
    <property type="component" value="Unassembled WGS sequence"/>
</dbReference>